<comment type="caution">
    <text evidence="5">The sequence shown here is derived from an EMBL/GenBank/DDBJ whole genome shotgun (WGS) entry which is preliminary data.</text>
</comment>
<dbReference type="InterPro" id="IPR011047">
    <property type="entry name" value="Quinoprotein_ADH-like_sf"/>
</dbReference>
<protein>
    <recommendedName>
        <fullName evidence="7">Yellow-e</fullName>
    </recommendedName>
</protein>
<organism evidence="5 6">
    <name type="scientific">Molorchus minor</name>
    <dbReference type="NCBI Taxonomy" id="1323400"/>
    <lineage>
        <taxon>Eukaryota</taxon>
        <taxon>Metazoa</taxon>
        <taxon>Ecdysozoa</taxon>
        <taxon>Arthropoda</taxon>
        <taxon>Hexapoda</taxon>
        <taxon>Insecta</taxon>
        <taxon>Pterygota</taxon>
        <taxon>Neoptera</taxon>
        <taxon>Endopterygota</taxon>
        <taxon>Coleoptera</taxon>
        <taxon>Polyphaga</taxon>
        <taxon>Cucujiformia</taxon>
        <taxon>Chrysomeloidea</taxon>
        <taxon>Cerambycidae</taxon>
        <taxon>Lamiinae</taxon>
        <taxon>Monochamini</taxon>
        <taxon>Molorchus</taxon>
    </lineage>
</organism>
<evidence type="ECO:0000256" key="2">
    <source>
        <dbReference type="ARBA" id="ARBA00009127"/>
    </source>
</evidence>
<dbReference type="EMBL" id="JAPWTJ010000680">
    <property type="protein sequence ID" value="KAJ8976400.1"/>
    <property type="molecule type" value="Genomic_DNA"/>
</dbReference>
<dbReference type="InterPro" id="IPR011042">
    <property type="entry name" value="6-blade_b-propeller_TolB-like"/>
</dbReference>
<reference evidence="5" key="1">
    <citation type="journal article" date="2023" name="Insect Mol. Biol.">
        <title>Genome sequencing provides insights into the evolution of gene families encoding plant cell wall-degrading enzymes in longhorned beetles.</title>
        <authorList>
            <person name="Shin N.R."/>
            <person name="Okamura Y."/>
            <person name="Kirsch R."/>
            <person name="Pauchet Y."/>
        </authorList>
    </citation>
    <scope>NUCLEOTIDE SEQUENCE</scope>
    <source>
        <strain evidence="5">MMC_N1</strain>
    </source>
</reference>
<evidence type="ECO:0000256" key="1">
    <source>
        <dbReference type="ARBA" id="ARBA00004613"/>
    </source>
</evidence>
<dbReference type="Gene3D" id="2.120.10.30">
    <property type="entry name" value="TolB, C-terminal domain"/>
    <property type="match status" value="2"/>
</dbReference>
<sequence>MKYHNKNVHITFRPENTLFTGIEVTDDRIFLALPSIRAGVPLALATIPRHTPPGSSPALQPYPDWSYQGAATNLSCSGLISVYRIKTDSCNRLWVLDAGIRTSIDSYRRVCRPKLVAFDLRSNQIVRTINFPDDVLRPNTGLINFIIDESVQGKCDSSFFYVVDTLVPGLIVVDGIKEQAWRFSDPTMFPNPDYATYNIAGDTFTLMDGIIGIAHSPQLATTYFQPLATDKIFSIPTSALIRGPPGELDELPISVAGRKSSQGLALALNPQDNTLFFSPFAETSVASWNVQTNEQRRKSSQGLALTLNPQDNTLFFSPFAETSVASWNVQTDEQRILAYDPNSLQFTSELRLKDGSLWAISSRFHKFFKRTVTPSEVNLRVMRIQLDPPTVSNHLSNRFYF</sequence>
<name>A0ABQ9JFT1_9CUCU</name>
<proteinExistence type="inferred from homology"/>
<evidence type="ECO:0008006" key="7">
    <source>
        <dbReference type="Google" id="ProtNLM"/>
    </source>
</evidence>
<evidence type="ECO:0000313" key="5">
    <source>
        <dbReference type="EMBL" id="KAJ8976400.1"/>
    </source>
</evidence>
<keyword evidence="3" id="KW-0964">Secreted</keyword>
<dbReference type="Proteomes" id="UP001162164">
    <property type="component" value="Unassembled WGS sequence"/>
</dbReference>
<accession>A0ABQ9JFT1</accession>
<keyword evidence="4" id="KW-0732">Signal</keyword>
<dbReference type="Pfam" id="PF03022">
    <property type="entry name" value="MRJP"/>
    <property type="match status" value="1"/>
</dbReference>
<gene>
    <name evidence="5" type="ORF">NQ317_003036</name>
</gene>
<dbReference type="PANTHER" id="PTHR10009">
    <property type="entry name" value="PROTEIN YELLOW-RELATED"/>
    <property type="match status" value="1"/>
</dbReference>
<keyword evidence="6" id="KW-1185">Reference proteome</keyword>
<dbReference type="InterPro" id="IPR017996">
    <property type="entry name" value="MRJP/yellow-related"/>
</dbReference>
<comment type="subcellular location">
    <subcellularLocation>
        <location evidence="1">Secreted</location>
    </subcellularLocation>
</comment>
<evidence type="ECO:0000313" key="6">
    <source>
        <dbReference type="Proteomes" id="UP001162164"/>
    </source>
</evidence>
<evidence type="ECO:0000256" key="3">
    <source>
        <dbReference type="ARBA" id="ARBA00022525"/>
    </source>
</evidence>
<comment type="similarity">
    <text evidence="2">Belongs to the major royal jelly protein family.</text>
</comment>
<dbReference type="SUPFAM" id="SSF50998">
    <property type="entry name" value="Quinoprotein alcohol dehydrogenase-like"/>
    <property type="match status" value="1"/>
</dbReference>
<dbReference type="PANTHER" id="PTHR10009:SF19">
    <property type="entry name" value="RE55542P"/>
    <property type="match status" value="1"/>
</dbReference>
<evidence type="ECO:0000256" key="4">
    <source>
        <dbReference type="ARBA" id="ARBA00022729"/>
    </source>
</evidence>